<feature type="repeat" description="PPR" evidence="3">
    <location>
        <begin position="733"/>
        <end position="767"/>
    </location>
</feature>
<feature type="repeat" description="PPR" evidence="3">
    <location>
        <begin position="322"/>
        <end position="356"/>
    </location>
</feature>
<dbReference type="Pfam" id="PF13812">
    <property type="entry name" value="PPR_3"/>
    <property type="match status" value="1"/>
</dbReference>
<dbReference type="Proteomes" id="UP001293254">
    <property type="component" value="Unassembled WGS sequence"/>
</dbReference>
<gene>
    <name evidence="4" type="ORF">Salat_1030500</name>
</gene>
<name>A0AAE1YMM7_9LAMI</name>
<evidence type="ECO:0000256" key="2">
    <source>
        <dbReference type="ARBA" id="ARBA00022737"/>
    </source>
</evidence>
<dbReference type="PROSITE" id="PS51375">
    <property type="entry name" value="PPR"/>
    <property type="match status" value="11"/>
</dbReference>
<feature type="repeat" description="PPR" evidence="3">
    <location>
        <begin position="287"/>
        <end position="321"/>
    </location>
</feature>
<dbReference type="AlphaFoldDB" id="A0AAE1YMM7"/>
<organism evidence="4 5">
    <name type="scientific">Sesamum alatum</name>
    <dbReference type="NCBI Taxonomy" id="300844"/>
    <lineage>
        <taxon>Eukaryota</taxon>
        <taxon>Viridiplantae</taxon>
        <taxon>Streptophyta</taxon>
        <taxon>Embryophyta</taxon>
        <taxon>Tracheophyta</taxon>
        <taxon>Spermatophyta</taxon>
        <taxon>Magnoliopsida</taxon>
        <taxon>eudicotyledons</taxon>
        <taxon>Gunneridae</taxon>
        <taxon>Pentapetalae</taxon>
        <taxon>asterids</taxon>
        <taxon>lamiids</taxon>
        <taxon>Lamiales</taxon>
        <taxon>Pedaliaceae</taxon>
        <taxon>Sesamum</taxon>
    </lineage>
</organism>
<protein>
    <submittedName>
        <fullName evidence="4">Pentatricopeptide repeat-containing protein, mitochondrial</fullName>
    </submittedName>
</protein>
<feature type="repeat" description="PPR" evidence="3">
    <location>
        <begin position="768"/>
        <end position="802"/>
    </location>
</feature>
<sequence length="1144" mass="128167">MCRRLKSPSAMTSLLRRNPSEMIQLSTLLKSGFTPTLKDSNNFLLFLSRNRKFKAIIHVFSQLSANKINADAQTHTIFAKALLKENKYEEAAEFLKTLVGKSKIFDKNRVLDSLVQGVCTFNQDPERGLSLLKDFLKIDGILPSSRTFCLLVCSFSKMGKMDRVIDLLELMSDDKFKYPFDNYVCSSVISGFVRIGEPELAVGFYETAVKSGSLRPNTVTCTSVLTAYCKLRNMDKVSHLVSWMENNELAFDVVFYSNWMYGCLREGLIHDAFRKYREMVDKKVELDIISYTILIDGFSKDGNVEKAVGFLHKMRKDGLEPNLISYTAIILGFCKKGKLDEAFAICRMLERLGIQADEFTYAILIDGVCRKGDFDLVFQVLDEMEKKGINPCIVTYNTVINGLCKVGRMAEADDLSKGIVGDVVTYTTLLQGYVQEESNSGILETKTRLEAAGIRMDLVMCNILIKALLMVGLFEDAFAIYKGLPQMDLSANAVTYYTLIDGYGKAGRIDEALEIFDEFREVSNSSAACYNSIISGLCRKDMIDMAVDVLIEYSHKDLPLDRKTYMMLIEATFDRKGAEGVLEMIYRMDHKGLLGLHVICNGAISFLCKMGFPEASYNILLVMRRKGLVPTNMGYYSILRLLLFGGKKLLAQLILTSFVKTYGMSDLSVCKIMVTYLCLHDVQKALLFLSTMNERQWSITIPVSVFKTLTNDGRVGDAYELLVGAENNLCDMNVFDYTIMIDALCKERHIDKALDLCTLAKKNGIALNIVTYNSVINGLRGQGCLVEAFRLFDSLERVDVLPTEVTYGTLIDALIKEGLLQDARMLFERMFLKDLRPNTRIYNSLINGYCKSSLLEEAMKLFRDLELRDLKPDGFTVGALINGYCQNGDMEGALKLFFEFKSKSLLPDFLGFMYLIRGLCAKGRMEESRSILREMLQIQSVIDALGRVDTGVESDSVENLLIFLCERGSIHEAVTVLDEVASMLFSAGANSSHQIMPSIYNGTDFHSLSSDANNIGNTPKICATEDGEKQQLKDFDSFYSRIHSLCLKGELDKANRLDSSLCYRKYVRSGAPPGTCSGCHPQAPVAALILGKAEIYIVMLEGEPVVSYRSGVSGFEATAVDLILMRRLMYQFAVFAGVYTPLFL</sequence>
<evidence type="ECO:0000313" key="4">
    <source>
        <dbReference type="EMBL" id="KAK4432683.1"/>
    </source>
</evidence>
<feature type="repeat" description="PPR" evidence="3">
    <location>
        <begin position="803"/>
        <end position="837"/>
    </location>
</feature>
<feature type="repeat" description="PPR" evidence="3">
    <location>
        <begin position="217"/>
        <end position="251"/>
    </location>
</feature>
<keyword evidence="2" id="KW-0677">Repeat</keyword>
<feature type="repeat" description="PPR" evidence="3">
    <location>
        <begin position="252"/>
        <end position="286"/>
    </location>
</feature>
<feature type="repeat" description="PPR" evidence="3">
    <location>
        <begin position="357"/>
        <end position="391"/>
    </location>
</feature>
<dbReference type="Pfam" id="PF12854">
    <property type="entry name" value="PPR_1"/>
    <property type="match status" value="2"/>
</dbReference>
<dbReference type="EMBL" id="JACGWO010000003">
    <property type="protein sequence ID" value="KAK4432683.1"/>
    <property type="molecule type" value="Genomic_DNA"/>
</dbReference>
<evidence type="ECO:0000256" key="1">
    <source>
        <dbReference type="ARBA" id="ARBA00007626"/>
    </source>
</evidence>
<dbReference type="InterPro" id="IPR011990">
    <property type="entry name" value="TPR-like_helical_dom_sf"/>
</dbReference>
<dbReference type="Pfam" id="PF01535">
    <property type="entry name" value="PPR"/>
    <property type="match status" value="6"/>
</dbReference>
<reference evidence="4" key="1">
    <citation type="submission" date="2020-06" db="EMBL/GenBank/DDBJ databases">
        <authorList>
            <person name="Li T."/>
            <person name="Hu X."/>
            <person name="Zhang T."/>
            <person name="Song X."/>
            <person name="Zhang H."/>
            <person name="Dai N."/>
            <person name="Sheng W."/>
            <person name="Hou X."/>
            <person name="Wei L."/>
        </authorList>
    </citation>
    <scope>NUCLEOTIDE SEQUENCE</scope>
    <source>
        <strain evidence="4">3651</strain>
        <tissue evidence="4">Leaf</tissue>
    </source>
</reference>
<evidence type="ECO:0000313" key="5">
    <source>
        <dbReference type="Proteomes" id="UP001293254"/>
    </source>
</evidence>
<dbReference type="Pfam" id="PF13041">
    <property type="entry name" value="PPR_2"/>
    <property type="match status" value="4"/>
</dbReference>
<comment type="similarity">
    <text evidence="1">Belongs to the PPR family. P subfamily.</text>
</comment>
<evidence type="ECO:0000256" key="3">
    <source>
        <dbReference type="PROSITE-ProRule" id="PRU00708"/>
    </source>
</evidence>
<dbReference type="Gene3D" id="1.25.40.10">
    <property type="entry name" value="Tetratricopeptide repeat domain"/>
    <property type="match status" value="7"/>
</dbReference>
<dbReference type="PANTHER" id="PTHR47447">
    <property type="entry name" value="OS03G0856100 PROTEIN"/>
    <property type="match status" value="1"/>
</dbReference>
<feature type="repeat" description="PPR" evidence="3">
    <location>
        <begin position="873"/>
        <end position="907"/>
    </location>
</feature>
<dbReference type="InterPro" id="IPR002885">
    <property type="entry name" value="PPR_rpt"/>
</dbReference>
<feature type="repeat" description="PPR" evidence="3">
    <location>
        <begin position="838"/>
        <end position="872"/>
    </location>
</feature>
<proteinExistence type="inferred from homology"/>
<comment type="caution">
    <text evidence="4">The sequence shown here is derived from an EMBL/GenBank/DDBJ whole genome shotgun (WGS) entry which is preliminary data.</text>
</comment>
<feature type="repeat" description="PPR" evidence="3">
    <location>
        <begin position="492"/>
        <end position="526"/>
    </location>
</feature>
<dbReference type="PANTHER" id="PTHR47447:SF28">
    <property type="entry name" value="PENTACOTRIPEPTIDE-REPEAT REGION OF PRORP DOMAIN-CONTAINING PROTEIN"/>
    <property type="match status" value="1"/>
</dbReference>
<reference evidence="4" key="2">
    <citation type="journal article" date="2024" name="Plant">
        <title>Genomic evolution and insights into agronomic trait innovations of Sesamum species.</title>
        <authorList>
            <person name="Miao H."/>
            <person name="Wang L."/>
            <person name="Qu L."/>
            <person name="Liu H."/>
            <person name="Sun Y."/>
            <person name="Le M."/>
            <person name="Wang Q."/>
            <person name="Wei S."/>
            <person name="Zheng Y."/>
            <person name="Lin W."/>
            <person name="Duan Y."/>
            <person name="Cao H."/>
            <person name="Xiong S."/>
            <person name="Wang X."/>
            <person name="Wei L."/>
            <person name="Li C."/>
            <person name="Ma Q."/>
            <person name="Ju M."/>
            <person name="Zhao R."/>
            <person name="Li G."/>
            <person name="Mu C."/>
            <person name="Tian Q."/>
            <person name="Mei H."/>
            <person name="Zhang T."/>
            <person name="Gao T."/>
            <person name="Zhang H."/>
        </authorList>
    </citation>
    <scope>NUCLEOTIDE SEQUENCE</scope>
    <source>
        <strain evidence="4">3651</strain>
    </source>
</reference>
<keyword evidence="5" id="KW-1185">Reference proteome</keyword>
<dbReference type="NCBIfam" id="TIGR00756">
    <property type="entry name" value="PPR"/>
    <property type="match status" value="13"/>
</dbReference>
<accession>A0AAE1YMM7</accession>